<dbReference type="Pfam" id="PF09335">
    <property type="entry name" value="VTT_dom"/>
    <property type="match status" value="1"/>
</dbReference>
<keyword evidence="11" id="KW-1185">Reference proteome</keyword>
<proteinExistence type="predicted"/>
<keyword evidence="5 6" id="KW-0472">Membrane</keyword>
<gene>
    <name evidence="8" type="ORF">BRX40_10535</name>
    <name evidence="9" type="ORF">CA257_08230</name>
    <name evidence="10" type="ORF">DAH66_04225</name>
</gene>
<evidence type="ECO:0000313" key="9">
    <source>
        <dbReference type="EMBL" id="RSV04056.1"/>
    </source>
</evidence>
<comment type="subcellular location">
    <subcellularLocation>
        <location evidence="1">Cell membrane</location>
        <topology evidence="1">Multi-pass membrane protein</topology>
    </subcellularLocation>
</comment>
<evidence type="ECO:0000256" key="5">
    <source>
        <dbReference type="ARBA" id="ARBA00023136"/>
    </source>
</evidence>
<dbReference type="EMBL" id="QQWO01000006">
    <property type="protein sequence ID" value="RSV04056.1"/>
    <property type="molecule type" value="Genomic_DNA"/>
</dbReference>
<evidence type="ECO:0000256" key="3">
    <source>
        <dbReference type="ARBA" id="ARBA00022692"/>
    </source>
</evidence>
<reference evidence="8" key="1">
    <citation type="submission" date="2016-12" db="EMBL/GenBank/DDBJ databases">
        <title>Whole genome sequencing of Sphingomonas koreensis.</title>
        <authorList>
            <person name="Conlan S."/>
            <person name="Thomas P.J."/>
            <person name="Mullikin J."/>
            <person name="Palmore T.N."/>
            <person name="Frank K.M."/>
            <person name="Segre J.A."/>
        </authorList>
    </citation>
    <scope>NUCLEOTIDE SEQUENCE</scope>
    <source>
        <strain evidence="8">ABOJV</strain>
    </source>
</reference>
<dbReference type="EMBL" id="QQYZ01000003">
    <property type="protein sequence ID" value="RSY88668.1"/>
    <property type="molecule type" value="Genomic_DNA"/>
</dbReference>
<dbReference type="Proteomes" id="UP000286681">
    <property type="component" value="Unassembled WGS sequence"/>
</dbReference>
<dbReference type="PANTHER" id="PTHR42709:SF6">
    <property type="entry name" value="UNDECAPRENYL PHOSPHATE TRANSPORTER A"/>
    <property type="match status" value="1"/>
</dbReference>
<dbReference type="Proteomes" id="UP000287746">
    <property type="component" value="Unassembled WGS sequence"/>
</dbReference>
<evidence type="ECO:0000313" key="10">
    <source>
        <dbReference type="EMBL" id="RSY88668.1"/>
    </source>
</evidence>
<sequence>MPGAGMVADLLSLGLIGVFLVTTLEKFIPVVPSYVMLLALGMSAPDLPRLTLILAITVIGSLCGSAGWFAIGRTLGEQRIERLVARFGKYIFFPLPTYQRLAASYRRNRFGVTALGQTIPVARVYIGLPAGVLKLPAVSFLAAATLGILAWNLPFLLLGFLLKGTSHSLFYVGLRASIVLVAAEFLIVTLVGMIRRARADGRT</sequence>
<reference evidence="11" key="2">
    <citation type="submission" date="2016-12" db="EMBL/GenBank/DDBJ databases">
        <title>Whole genome sequencing of Sphingomonas sp. ABOJV.</title>
        <authorList>
            <person name="Conlan S."/>
            <person name="Thomas P.J."/>
            <person name="Mullikin J."/>
            <person name="Palmore T.N."/>
            <person name="Frank K.M."/>
            <person name="Segre J.A."/>
        </authorList>
    </citation>
    <scope>NUCLEOTIDE SEQUENCE [LARGE SCALE GENOMIC DNA]</scope>
    <source>
        <strain evidence="11">ABOJV</strain>
    </source>
</reference>
<evidence type="ECO:0000256" key="4">
    <source>
        <dbReference type="ARBA" id="ARBA00022989"/>
    </source>
</evidence>
<feature type="transmembrane region" description="Helical" evidence="6">
    <location>
        <begin position="140"/>
        <end position="162"/>
    </location>
</feature>
<feature type="domain" description="VTT" evidence="7">
    <location>
        <begin position="31"/>
        <end position="159"/>
    </location>
</feature>
<keyword evidence="4 6" id="KW-1133">Transmembrane helix</keyword>
<accession>A0A1L6JA38</accession>
<dbReference type="EMBL" id="CP018820">
    <property type="protein sequence ID" value="APR52801.1"/>
    <property type="molecule type" value="Genomic_DNA"/>
</dbReference>
<organism evidence="8 11">
    <name type="scientific">Sphingomonas koreensis</name>
    <dbReference type="NCBI Taxonomy" id="93064"/>
    <lineage>
        <taxon>Bacteria</taxon>
        <taxon>Pseudomonadati</taxon>
        <taxon>Pseudomonadota</taxon>
        <taxon>Alphaproteobacteria</taxon>
        <taxon>Sphingomonadales</taxon>
        <taxon>Sphingomonadaceae</taxon>
        <taxon>Sphingomonas</taxon>
    </lineage>
</organism>
<dbReference type="InterPro" id="IPR051311">
    <property type="entry name" value="DedA_domain"/>
</dbReference>
<dbReference type="KEGG" id="skr:BRX40_10535"/>
<dbReference type="PANTHER" id="PTHR42709">
    <property type="entry name" value="ALKALINE PHOSPHATASE LIKE PROTEIN"/>
    <property type="match status" value="1"/>
</dbReference>
<dbReference type="AlphaFoldDB" id="A0A1L6JA38"/>
<evidence type="ECO:0000313" key="11">
    <source>
        <dbReference type="Proteomes" id="UP000185161"/>
    </source>
</evidence>
<feature type="transmembrane region" description="Helical" evidence="6">
    <location>
        <begin position="168"/>
        <end position="194"/>
    </location>
</feature>
<protein>
    <submittedName>
        <fullName evidence="9">DedA family protein</fullName>
    </submittedName>
</protein>
<dbReference type="STRING" id="93064.BRX40_10535"/>
<evidence type="ECO:0000256" key="2">
    <source>
        <dbReference type="ARBA" id="ARBA00022475"/>
    </source>
</evidence>
<evidence type="ECO:0000313" key="12">
    <source>
        <dbReference type="Proteomes" id="UP000286681"/>
    </source>
</evidence>
<dbReference type="Proteomes" id="UP000185161">
    <property type="component" value="Chromosome"/>
</dbReference>
<name>A0A1L6JA38_9SPHN</name>
<feature type="transmembrane region" description="Helical" evidence="6">
    <location>
        <begin position="50"/>
        <end position="71"/>
    </location>
</feature>
<evidence type="ECO:0000256" key="6">
    <source>
        <dbReference type="SAM" id="Phobius"/>
    </source>
</evidence>
<evidence type="ECO:0000256" key="1">
    <source>
        <dbReference type="ARBA" id="ARBA00004651"/>
    </source>
</evidence>
<evidence type="ECO:0000313" key="8">
    <source>
        <dbReference type="EMBL" id="APR52801.1"/>
    </source>
</evidence>
<reference evidence="12 13" key="3">
    <citation type="submission" date="2018-07" db="EMBL/GenBank/DDBJ databases">
        <title>Genomic and Epidemiologic Investigation of an Indolent Hospital Outbreak.</title>
        <authorList>
            <person name="Johnson R.C."/>
            <person name="Deming C."/>
            <person name="Conlan S."/>
            <person name="Zellmer C.J."/>
            <person name="Michelin A.V."/>
            <person name="Lee-Lin S."/>
            <person name="Thomas P.J."/>
            <person name="Park M."/>
            <person name="Weingarten R.A."/>
            <person name="Less J."/>
            <person name="Dekker J.P."/>
            <person name="Frank K.M."/>
            <person name="Musser K.A."/>
            <person name="Mcquiston J.R."/>
            <person name="Henderson D.K."/>
            <person name="Lau A.F."/>
            <person name="Palmore T.N."/>
            <person name="Segre J.A."/>
        </authorList>
    </citation>
    <scope>NUCLEOTIDE SEQUENCE [LARGE SCALE GENOMIC DNA]</scope>
    <source>
        <strain evidence="10 13">SK-CDC1_0717</strain>
        <strain evidence="9 12">SK-NIH.Env10_0317</strain>
    </source>
</reference>
<evidence type="ECO:0000313" key="13">
    <source>
        <dbReference type="Proteomes" id="UP000287746"/>
    </source>
</evidence>
<keyword evidence="3 6" id="KW-0812">Transmembrane</keyword>
<keyword evidence="2" id="KW-1003">Cell membrane</keyword>
<evidence type="ECO:0000259" key="7">
    <source>
        <dbReference type="Pfam" id="PF09335"/>
    </source>
</evidence>
<dbReference type="OrthoDB" id="9813426at2"/>
<dbReference type="GO" id="GO:0005886">
    <property type="term" value="C:plasma membrane"/>
    <property type="evidence" value="ECO:0007669"/>
    <property type="project" value="UniProtKB-SubCell"/>
</dbReference>
<dbReference type="InterPro" id="IPR032816">
    <property type="entry name" value="VTT_dom"/>
</dbReference>